<feature type="region of interest" description="Disordered" evidence="2">
    <location>
        <begin position="56"/>
        <end position="82"/>
    </location>
</feature>
<organism evidence="3 4">
    <name type="scientific">Rubroshorea leprosula</name>
    <dbReference type="NCBI Taxonomy" id="152421"/>
    <lineage>
        <taxon>Eukaryota</taxon>
        <taxon>Viridiplantae</taxon>
        <taxon>Streptophyta</taxon>
        <taxon>Embryophyta</taxon>
        <taxon>Tracheophyta</taxon>
        <taxon>Spermatophyta</taxon>
        <taxon>Magnoliopsida</taxon>
        <taxon>eudicotyledons</taxon>
        <taxon>Gunneridae</taxon>
        <taxon>Pentapetalae</taxon>
        <taxon>rosids</taxon>
        <taxon>malvids</taxon>
        <taxon>Malvales</taxon>
        <taxon>Dipterocarpaceae</taxon>
        <taxon>Rubroshorea</taxon>
    </lineage>
</organism>
<keyword evidence="1" id="KW-0175">Coiled coil</keyword>
<accession>A0AAV5J3X0</accession>
<protein>
    <submittedName>
        <fullName evidence="3">Uncharacterized protein</fullName>
    </submittedName>
</protein>
<sequence>MTVKKTSSPDETEMVEVQGTTEAESSSHLPRKRCWKTKVVKASSDQLQTGGRMVGVVETSSHQTKKRGRKATLTPGEKDARKKACDKKRYYNTKDMLQETREMKPQLEILKKKNAELDSQMGKVNSELLPAITQDMKTMKEDFEINFKNMESLMNKFLQREIKENDLTNMQIPMDYPYLEGEENRLMVLALSEHSNGIDDLPTNKLITQGTGSSQNGMSEQHFKKILDELGKIINSNKELISENKKLNSKVNVLDYKVNALTQDIETLKKNDKNLMMNSDYPQNIFDLCTGASPVQTSLQEDFKQILAELKELRDSNKELRESNEELILEKEGLKSLFTALTQEMKTLKEN</sequence>
<dbReference type="EMBL" id="BPVZ01000025">
    <property type="protein sequence ID" value="GKV06734.1"/>
    <property type="molecule type" value="Genomic_DNA"/>
</dbReference>
<gene>
    <name evidence="3" type="ORF">SLEP1_g18584</name>
</gene>
<reference evidence="3 4" key="1">
    <citation type="journal article" date="2021" name="Commun. Biol.">
        <title>The genome of Shorea leprosula (Dipterocarpaceae) highlights the ecological relevance of drought in aseasonal tropical rainforests.</title>
        <authorList>
            <person name="Ng K.K.S."/>
            <person name="Kobayashi M.J."/>
            <person name="Fawcett J.A."/>
            <person name="Hatakeyama M."/>
            <person name="Paape T."/>
            <person name="Ng C.H."/>
            <person name="Ang C.C."/>
            <person name="Tnah L.H."/>
            <person name="Lee C.T."/>
            <person name="Nishiyama T."/>
            <person name="Sese J."/>
            <person name="O'Brien M.J."/>
            <person name="Copetti D."/>
            <person name="Mohd Noor M.I."/>
            <person name="Ong R.C."/>
            <person name="Putra M."/>
            <person name="Sireger I.Z."/>
            <person name="Indrioko S."/>
            <person name="Kosugi Y."/>
            <person name="Izuno A."/>
            <person name="Isagi Y."/>
            <person name="Lee S.L."/>
            <person name="Shimizu K.K."/>
        </authorList>
    </citation>
    <scope>NUCLEOTIDE SEQUENCE [LARGE SCALE GENOMIC DNA]</scope>
    <source>
        <strain evidence="3">214</strain>
    </source>
</reference>
<dbReference type="AlphaFoldDB" id="A0AAV5J3X0"/>
<dbReference type="Proteomes" id="UP001054252">
    <property type="component" value="Unassembled WGS sequence"/>
</dbReference>
<feature type="compositionally biased region" description="Polar residues" evidence="2">
    <location>
        <begin position="18"/>
        <end position="28"/>
    </location>
</feature>
<proteinExistence type="predicted"/>
<name>A0AAV5J3X0_9ROSI</name>
<comment type="caution">
    <text evidence="3">The sequence shown here is derived from an EMBL/GenBank/DDBJ whole genome shotgun (WGS) entry which is preliminary data.</text>
</comment>
<evidence type="ECO:0000256" key="1">
    <source>
        <dbReference type="SAM" id="Coils"/>
    </source>
</evidence>
<evidence type="ECO:0000313" key="4">
    <source>
        <dbReference type="Proteomes" id="UP001054252"/>
    </source>
</evidence>
<feature type="coiled-coil region" evidence="1">
    <location>
        <begin position="258"/>
        <end position="351"/>
    </location>
</feature>
<evidence type="ECO:0000256" key="2">
    <source>
        <dbReference type="SAM" id="MobiDB-lite"/>
    </source>
</evidence>
<keyword evidence="4" id="KW-1185">Reference proteome</keyword>
<feature type="region of interest" description="Disordered" evidence="2">
    <location>
        <begin position="1"/>
        <end position="32"/>
    </location>
</feature>
<evidence type="ECO:0000313" key="3">
    <source>
        <dbReference type="EMBL" id="GKV06734.1"/>
    </source>
</evidence>